<evidence type="ECO:0000256" key="3">
    <source>
        <dbReference type="ARBA" id="ARBA00005708"/>
    </source>
</evidence>
<keyword evidence="4 6" id="KW-0289">Folate biosynthesis</keyword>
<proteinExistence type="inferred from homology"/>
<evidence type="ECO:0000313" key="8">
    <source>
        <dbReference type="EMBL" id="POH63415.1"/>
    </source>
</evidence>
<evidence type="ECO:0000313" key="9">
    <source>
        <dbReference type="Proteomes" id="UP000237340"/>
    </source>
</evidence>
<dbReference type="PANTHER" id="PTHR42844:SF1">
    <property type="entry name" value="DIHYDRONEOPTERIN ALDOLASE 1-RELATED"/>
    <property type="match status" value="1"/>
</dbReference>
<evidence type="ECO:0000259" key="7">
    <source>
        <dbReference type="SMART" id="SM00905"/>
    </source>
</evidence>
<dbReference type="AlphaFoldDB" id="A0A2S3ZC03"/>
<comment type="function">
    <text evidence="6">Catalyzes the conversion of 7,8-dihydroneopterin to 6-hydroxymethyl-7,8-dihydropterin.</text>
</comment>
<dbReference type="EMBL" id="PPXD01000023">
    <property type="protein sequence ID" value="POH63415.1"/>
    <property type="molecule type" value="Genomic_DNA"/>
</dbReference>
<dbReference type="NCBIfam" id="TIGR00525">
    <property type="entry name" value="folB"/>
    <property type="match status" value="1"/>
</dbReference>
<dbReference type="GO" id="GO:0005737">
    <property type="term" value="C:cytoplasm"/>
    <property type="evidence" value="ECO:0007669"/>
    <property type="project" value="TreeGrafter"/>
</dbReference>
<dbReference type="RefSeq" id="WP_103461327.1">
    <property type="nucleotide sequence ID" value="NZ_PPXD01000023.1"/>
</dbReference>
<feature type="domain" description="Dihydroneopterin aldolase/epimerase" evidence="7">
    <location>
        <begin position="6"/>
        <end position="118"/>
    </location>
</feature>
<comment type="caution">
    <text evidence="8">The sequence shown here is derived from an EMBL/GenBank/DDBJ whole genome shotgun (WGS) entry which is preliminary data.</text>
</comment>
<dbReference type="PANTHER" id="PTHR42844">
    <property type="entry name" value="DIHYDRONEOPTERIN ALDOLASE 1-RELATED"/>
    <property type="match status" value="1"/>
</dbReference>
<dbReference type="GO" id="GO:0046656">
    <property type="term" value="P:folic acid biosynthetic process"/>
    <property type="evidence" value="ECO:0007669"/>
    <property type="project" value="UniProtKB-UniRule"/>
</dbReference>
<dbReference type="FunFam" id="3.30.1130.10:FF:000003">
    <property type="entry name" value="7,8-dihydroneopterin aldolase"/>
    <property type="match status" value="1"/>
</dbReference>
<evidence type="ECO:0000256" key="2">
    <source>
        <dbReference type="ARBA" id="ARBA00005013"/>
    </source>
</evidence>
<protein>
    <recommendedName>
        <fullName evidence="6">7,8-dihydroneopterin aldolase</fullName>
        <ecNumber evidence="6">4.1.2.25</ecNumber>
    </recommendedName>
</protein>
<evidence type="ECO:0000256" key="4">
    <source>
        <dbReference type="ARBA" id="ARBA00022909"/>
    </source>
</evidence>
<dbReference type="SUPFAM" id="SSF55620">
    <property type="entry name" value="Tetrahydrobiopterin biosynthesis enzymes-like"/>
    <property type="match status" value="1"/>
</dbReference>
<comment type="catalytic activity">
    <reaction evidence="1 6">
        <text>7,8-dihydroneopterin = 6-hydroxymethyl-7,8-dihydropterin + glycolaldehyde</text>
        <dbReference type="Rhea" id="RHEA:10540"/>
        <dbReference type="ChEBI" id="CHEBI:17001"/>
        <dbReference type="ChEBI" id="CHEBI:17071"/>
        <dbReference type="ChEBI" id="CHEBI:44841"/>
        <dbReference type="EC" id="4.1.2.25"/>
    </reaction>
</comment>
<comment type="pathway">
    <text evidence="2 6">Cofactor biosynthesis; tetrahydrofolate biosynthesis; 2-amino-4-hydroxy-6-hydroxymethyl-7,8-dihydropteridine diphosphate from 7,8-dihydroneopterin triphosphate: step 3/4.</text>
</comment>
<gene>
    <name evidence="8" type="primary">folB</name>
    <name evidence="8" type="ORF">C3B61_14530</name>
</gene>
<dbReference type="Gene3D" id="3.30.1130.10">
    <property type="match status" value="1"/>
</dbReference>
<sequence>MSTDSITLTGLRITAHHGVFDFERENGQEFVIDVTVWLDFRAAASGDDLTRTIHYGELAEEVADAVRGDPVDLIETLAERIADVVLAHGAAERVQVTVHKPQAPIEIPFADVSVQIERTRIERTQTEGSRA</sequence>
<evidence type="ECO:0000256" key="1">
    <source>
        <dbReference type="ARBA" id="ARBA00001353"/>
    </source>
</evidence>
<dbReference type="UniPathway" id="UPA00077">
    <property type="reaction ID" value="UER00154"/>
</dbReference>
<keyword evidence="9" id="KW-1185">Reference proteome</keyword>
<dbReference type="InterPro" id="IPR006157">
    <property type="entry name" value="FolB_dom"/>
</dbReference>
<dbReference type="EC" id="4.1.2.25" evidence="6"/>
<dbReference type="GO" id="GO:0046654">
    <property type="term" value="P:tetrahydrofolate biosynthetic process"/>
    <property type="evidence" value="ECO:0007669"/>
    <property type="project" value="UniProtKB-UniRule"/>
</dbReference>
<dbReference type="CDD" id="cd00534">
    <property type="entry name" value="DHNA_DHNTPE"/>
    <property type="match status" value="1"/>
</dbReference>
<dbReference type="InterPro" id="IPR006156">
    <property type="entry name" value="Dihydroneopterin_aldolase"/>
</dbReference>
<keyword evidence="5 6" id="KW-0456">Lyase</keyword>
<evidence type="ECO:0000256" key="6">
    <source>
        <dbReference type="RuleBase" id="RU362079"/>
    </source>
</evidence>
<organism evidence="8 9">
    <name type="scientific">Cryobacterium zongtaii</name>
    <dbReference type="NCBI Taxonomy" id="1259217"/>
    <lineage>
        <taxon>Bacteria</taxon>
        <taxon>Bacillati</taxon>
        <taxon>Actinomycetota</taxon>
        <taxon>Actinomycetes</taxon>
        <taxon>Micrococcales</taxon>
        <taxon>Microbacteriaceae</taxon>
        <taxon>Cryobacterium</taxon>
    </lineage>
</organism>
<dbReference type="NCBIfam" id="TIGR00526">
    <property type="entry name" value="folB_dom"/>
    <property type="match status" value="1"/>
</dbReference>
<comment type="similarity">
    <text evidence="3 6">Belongs to the DHNA family.</text>
</comment>
<dbReference type="Proteomes" id="UP000237340">
    <property type="component" value="Unassembled WGS sequence"/>
</dbReference>
<name>A0A2S3ZC03_9MICO</name>
<dbReference type="Pfam" id="PF02152">
    <property type="entry name" value="FolB"/>
    <property type="match status" value="1"/>
</dbReference>
<dbReference type="GO" id="GO:0004150">
    <property type="term" value="F:dihydroneopterin aldolase activity"/>
    <property type="evidence" value="ECO:0007669"/>
    <property type="project" value="UniProtKB-UniRule"/>
</dbReference>
<accession>A0A2S3ZC03</accession>
<evidence type="ECO:0000256" key="5">
    <source>
        <dbReference type="ARBA" id="ARBA00023239"/>
    </source>
</evidence>
<dbReference type="SMART" id="SM00905">
    <property type="entry name" value="FolB"/>
    <property type="match status" value="1"/>
</dbReference>
<dbReference type="InterPro" id="IPR043133">
    <property type="entry name" value="GTP-CH-I_C/QueF"/>
</dbReference>
<reference evidence="8 9" key="1">
    <citation type="submission" date="2018-01" db="EMBL/GenBank/DDBJ databases">
        <title>Cryobacterium sp. nov., from glaciers in China.</title>
        <authorList>
            <person name="Liu Q."/>
            <person name="Xin Y.-H."/>
        </authorList>
    </citation>
    <scope>NUCLEOTIDE SEQUENCE [LARGE SCALE GENOMIC DNA]</scope>
    <source>
        <strain evidence="8 9">TMN-42</strain>
    </source>
</reference>